<dbReference type="PANTHER" id="PTHR43802">
    <property type="entry name" value="ENOYL-COA HYDRATASE"/>
    <property type="match status" value="1"/>
</dbReference>
<dbReference type="PANTHER" id="PTHR43802:SF1">
    <property type="entry name" value="IP11341P-RELATED"/>
    <property type="match status" value="1"/>
</dbReference>
<dbReference type="InterPro" id="IPR001753">
    <property type="entry name" value="Enoyl-CoA_hydra/iso"/>
</dbReference>
<evidence type="ECO:0000313" key="3">
    <source>
        <dbReference type="EMBL" id="PWS34530.1"/>
    </source>
</evidence>
<keyword evidence="3" id="KW-0456">Lyase</keyword>
<dbReference type="SUPFAM" id="SSF52096">
    <property type="entry name" value="ClpP/crotonase"/>
    <property type="match status" value="1"/>
</dbReference>
<feature type="compositionally biased region" description="Basic residues" evidence="2">
    <location>
        <begin position="269"/>
        <end position="279"/>
    </location>
</feature>
<reference evidence="4" key="1">
    <citation type="submission" date="2018-05" db="EMBL/GenBank/DDBJ databases">
        <authorList>
            <person name="Du Z."/>
            <person name="Wang X."/>
        </authorList>
    </citation>
    <scope>NUCLEOTIDE SEQUENCE [LARGE SCALE GENOMIC DNA]</scope>
    <source>
        <strain evidence="4">CQN31</strain>
    </source>
</reference>
<feature type="region of interest" description="Disordered" evidence="2">
    <location>
        <begin position="254"/>
        <end position="279"/>
    </location>
</feature>
<dbReference type="OrthoDB" id="9790967at2"/>
<dbReference type="EC" id="4.2.1.17" evidence="3"/>
<organism evidence="3 4">
    <name type="scientific">Falsiroseomonas bella</name>
    <dbReference type="NCBI Taxonomy" id="2184016"/>
    <lineage>
        <taxon>Bacteria</taxon>
        <taxon>Pseudomonadati</taxon>
        <taxon>Pseudomonadota</taxon>
        <taxon>Alphaproteobacteria</taxon>
        <taxon>Acetobacterales</taxon>
        <taxon>Roseomonadaceae</taxon>
        <taxon>Falsiroseomonas</taxon>
    </lineage>
</organism>
<dbReference type="InterPro" id="IPR014748">
    <property type="entry name" value="Enoyl-CoA_hydra_C"/>
</dbReference>
<evidence type="ECO:0000313" key="4">
    <source>
        <dbReference type="Proteomes" id="UP000245765"/>
    </source>
</evidence>
<dbReference type="CDD" id="cd06558">
    <property type="entry name" value="crotonase-like"/>
    <property type="match status" value="1"/>
</dbReference>
<keyword evidence="4" id="KW-1185">Reference proteome</keyword>
<comment type="similarity">
    <text evidence="1">Belongs to the enoyl-CoA hydratase/isomerase family.</text>
</comment>
<dbReference type="Gene3D" id="3.90.226.10">
    <property type="entry name" value="2-enoyl-CoA Hydratase, Chain A, domain 1"/>
    <property type="match status" value="1"/>
</dbReference>
<protein>
    <submittedName>
        <fullName evidence="3">Enoyl-CoA hydratase</fullName>
        <ecNumber evidence="3">4.2.1.17</ecNumber>
    </submittedName>
</protein>
<evidence type="ECO:0000256" key="1">
    <source>
        <dbReference type="ARBA" id="ARBA00005254"/>
    </source>
</evidence>
<dbReference type="Proteomes" id="UP000245765">
    <property type="component" value="Unassembled WGS sequence"/>
</dbReference>
<accession>A0A317F5U0</accession>
<gene>
    <name evidence="3" type="ORF">DFH01_23585</name>
</gene>
<dbReference type="Gene3D" id="1.10.12.10">
    <property type="entry name" value="Lyase 2-enoyl-coa Hydratase, Chain A, domain 2"/>
    <property type="match status" value="1"/>
</dbReference>
<name>A0A317F5U0_9PROT</name>
<dbReference type="Pfam" id="PF00378">
    <property type="entry name" value="ECH_1"/>
    <property type="match status" value="1"/>
</dbReference>
<dbReference type="AlphaFoldDB" id="A0A317F5U0"/>
<dbReference type="EMBL" id="QGNA01000006">
    <property type="protein sequence ID" value="PWS34530.1"/>
    <property type="molecule type" value="Genomic_DNA"/>
</dbReference>
<comment type="caution">
    <text evidence="3">The sequence shown here is derived from an EMBL/GenBank/DDBJ whole genome shotgun (WGS) entry which is preliminary data.</text>
</comment>
<dbReference type="InterPro" id="IPR029045">
    <property type="entry name" value="ClpP/crotonase-like_dom_sf"/>
</dbReference>
<evidence type="ECO:0000256" key="2">
    <source>
        <dbReference type="SAM" id="MobiDB-lite"/>
    </source>
</evidence>
<sequence>MPPQYETRYDHATMAPKDLKYVLYEKKGRVAYVTINRPEVRNALHTYAYQELRACWRDIGLDPEIYCAIVTGTGEAFSAGRDVKFLAAHQAEGKRTPHEDPTNPNYHWGGGGLPSAVNLDKPVISAINGLAVGVGLSLALAGQLRVMAEEAWISDTHTLVGRLGSPQNLYFGIPRAVAAYMTLANGRLTAQECLQYGIVNRVVPRARLMEAAEEIAAMVCRGAPLPTQAAVRIYRLASAFPDALVDYQRALDRQTAESEDGAEGPRAFREKRKPNWKGR</sequence>
<dbReference type="GO" id="GO:0004300">
    <property type="term" value="F:enoyl-CoA hydratase activity"/>
    <property type="evidence" value="ECO:0007669"/>
    <property type="project" value="UniProtKB-EC"/>
</dbReference>
<proteinExistence type="inferred from homology"/>
<dbReference type="RefSeq" id="WP_109872981.1">
    <property type="nucleotide sequence ID" value="NZ_QGNA01000006.1"/>
</dbReference>